<dbReference type="Proteomes" id="UP000448292">
    <property type="component" value="Unassembled WGS sequence"/>
</dbReference>
<dbReference type="Gene3D" id="3.90.1530.10">
    <property type="entry name" value="Conserved hypothetical protein from pyrococcus furiosus pfu- 392566-001, ParB domain"/>
    <property type="match status" value="1"/>
</dbReference>
<sequence>MTNILLGGRVVDISAHVSNNILERKVVSPDLLLLDNQNPRFFGEKIDEELLENHEIHDPRLQEYLRQVIYNKYSVQDLVSSISEVGFLKLDPVIVVSENNKFRVVEGNRRVAAIKTILGDIRRKVLSVSKSVEESLKEIEVTQLVNDCDDSTIWMLQGIRHVSGIRDWGPFQQAELIKTLQVHRGFTFKQIGSIIGLSPQRVSTILKGYYGVTQMMENPDWSSKATPDLFSHFEQAYVRGPIREWLSWNKDSCKYTDTGNLTKFYTWITEANPKVPREKLCSRDIRDKMSIVLENPQAKKLFTQEKVNIDEAFSIATTGKSFSKKLNSLSESFAKTLSTIDNKEALSEEELKFLQKINDELNRIFAQ</sequence>
<accession>A0A7M3M9V4</accession>
<proteinExistence type="predicted"/>
<comment type="caution">
    <text evidence="2">The sequence shown here is derived from an EMBL/GenBank/DDBJ whole genome shotgun (WGS) entry which is preliminary data.</text>
</comment>
<evidence type="ECO:0000313" key="3">
    <source>
        <dbReference type="Proteomes" id="UP000448292"/>
    </source>
</evidence>
<name>A0A7M3M9V4_9BACT</name>
<protein>
    <recommendedName>
        <fullName evidence="1">ParB-like N-terminal domain-containing protein</fullName>
    </recommendedName>
</protein>
<evidence type="ECO:0000313" key="2">
    <source>
        <dbReference type="EMBL" id="TVM13722.1"/>
    </source>
</evidence>
<dbReference type="CDD" id="cd16387">
    <property type="entry name" value="ParB_N_Srx"/>
    <property type="match status" value="1"/>
</dbReference>
<dbReference type="EMBL" id="QMIE01000034">
    <property type="protein sequence ID" value="TVM13722.1"/>
    <property type="molecule type" value="Genomic_DNA"/>
</dbReference>
<keyword evidence="3" id="KW-1185">Reference proteome</keyword>
<dbReference type="AlphaFoldDB" id="A0A7M3M9V4"/>
<evidence type="ECO:0000259" key="1">
    <source>
        <dbReference type="Pfam" id="PF02195"/>
    </source>
</evidence>
<organism evidence="2 3">
    <name type="scientific">Oceanidesulfovibrio indonesiensis</name>
    <dbReference type="NCBI Taxonomy" id="54767"/>
    <lineage>
        <taxon>Bacteria</taxon>
        <taxon>Pseudomonadati</taxon>
        <taxon>Thermodesulfobacteriota</taxon>
        <taxon>Desulfovibrionia</taxon>
        <taxon>Desulfovibrionales</taxon>
        <taxon>Desulfovibrionaceae</taxon>
        <taxon>Oceanidesulfovibrio</taxon>
    </lineage>
</organism>
<dbReference type="OrthoDB" id="9769293at2"/>
<gene>
    <name evidence="2" type="ORF">DPQ33_18170</name>
</gene>
<dbReference type="Pfam" id="PF02195">
    <property type="entry name" value="ParB_N"/>
    <property type="match status" value="1"/>
</dbReference>
<reference evidence="2 3" key="1">
    <citation type="submission" date="2018-06" db="EMBL/GenBank/DDBJ databases">
        <title>Complete genome of Desulfovibrio indonesiensis P37SLT.</title>
        <authorList>
            <person name="Crispim J.S."/>
            <person name="Vidigal P.M.P."/>
            <person name="Silva L.C.F."/>
            <person name="Laguardia C.N."/>
            <person name="Araujo L.C."/>
            <person name="Dias R.S."/>
            <person name="Sousa M.P."/>
            <person name="Paula S.O."/>
            <person name="Silva C."/>
        </authorList>
    </citation>
    <scope>NUCLEOTIDE SEQUENCE [LARGE SCALE GENOMIC DNA]</scope>
    <source>
        <strain evidence="2 3">P37SLT</strain>
    </source>
</reference>
<dbReference type="SUPFAM" id="SSF110849">
    <property type="entry name" value="ParB/Sulfiredoxin"/>
    <property type="match status" value="1"/>
</dbReference>
<feature type="domain" description="ParB-like N-terminal" evidence="1">
    <location>
        <begin position="69"/>
        <end position="117"/>
    </location>
</feature>
<dbReference type="InterPro" id="IPR036086">
    <property type="entry name" value="ParB/Sulfiredoxin_sf"/>
</dbReference>
<dbReference type="InterPro" id="IPR003115">
    <property type="entry name" value="ParB_N"/>
</dbReference>